<dbReference type="GO" id="GO:0003700">
    <property type="term" value="F:DNA-binding transcription factor activity"/>
    <property type="evidence" value="ECO:0007669"/>
    <property type="project" value="InterPro"/>
</dbReference>
<comment type="caution">
    <text evidence="5">The sequence shown here is derived from an EMBL/GenBank/DDBJ whole genome shotgun (WGS) entry which is preliminary data.</text>
</comment>
<keyword evidence="3" id="KW-0804">Transcription</keyword>
<reference evidence="5 6" key="1">
    <citation type="submission" date="2019-06" db="EMBL/GenBank/DDBJ databases">
        <title>Sequencing the genomes of 1000 actinobacteria strains.</title>
        <authorList>
            <person name="Klenk H.-P."/>
        </authorList>
    </citation>
    <scope>NUCLEOTIDE SEQUENCE [LARGE SCALE GENOMIC DNA]</scope>
    <source>
        <strain evidence="5 6">DSM 18082</strain>
    </source>
</reference>
<evidence type="ECO:0000313" key="6">
    <source>
        <dbReference type="Proteomes" id="UP000319514"/>
    </source>
</evidence>
<dbReference type="PROSITE" id="PS01124">
    <property type="entry name" value="HTH_ARAC_FAMILY_2"/>
    <property type="match status" value="1"/>
</dbReference>
<evidence type="ECO:0000256" key="3">
    <source>
        <dbReference type="ARBA" id="ARBA00023163"/>
    </source>
</evidence>
<dbReference type="InterPro" id="IPR046532">
    <property type="entry name" value="DUF6597"/>
</dbReference>
<evidence type="ECO:0000259" key="4">
    <source>
        <dbReference type="PROSITE" id="PS01124"/>
    </source>
</evidence>
<keyword evidence="6" id="KW-1185">Reference proteome</keyword>
<dbReference type="SUPFAM" id="SSF46689">
    <property type="entry name" value="Homeodomain-like"/>
    <property type="match status" value="1"/>
</dbReference>
<gene>
    <name evidence="5" type="ORF">FB474_3835</name>
</gene>
<dbReference type="AlphaFoldDB" id="A0A542Z9S2"/>
<dbReference type="Proteomes" id="UP000319514">
    <property type="component" value="Unassembled WGS sequence"/>
</dbReference>
<dbReference type="GO" id="GO:0043565">
    <property type="term" value="F:sequence-specific DNA binding"/>
    <property type="evidence" value="ECO:0007669"/>
    <property type="project" value="InterPro"/>
</dbReference>
<dbReference type="InterPro" id="IPR050204">
    <property type="entry name" value="AraC_XylS_family_regulators"/>
</dbReference>
<dbReference type="EMBL" id="VFOQ01000002">
    <property type="protein sequence ID" value="TQL57063.1"/>
    <property type="molecule type" value="Genomic_DNA"/>
</dbReference>
<organism evidence="5 6">
    <name type="scientific">Oryzihumus leptocrescens</name>
    <dbReference type="NCBI Taxonomy" id="297536"/>
    <lineage>
        <taxon>Bacteria</taxon>
        <taxon>Bacillati</taxon>
        <taxon>Actinomycetota</taxon>
        <taxon>Actinomycetes</taxon>
        <taxon>Micrococcales</taxon>
        <taxon>Intrasporangiaceae</taxon>
        <taxon>Oryzihumus</taxon>
    </lineage>
</organism>
<evidence type="ECO:0000313" key="5">
    <source>
        <dbReference type="EMBL" id="TQL57063.1"/>
    </source>
</evidence>
<keyword evidence="2" id="KW-0238">DNA-binding</keyword>
<dbReference type="SMART" id="SM00342">
    <property type="entry name" value="HTH_ARAC"/>
    <property type="match status" value="1"/>
</dbReference>
<keyword evidence="1" id="KW-0805">Transcription regulation</keyword>
<sequence length="283" mass="31167">MGDWTNATPTSTTAGILRPEELAQRTTLERYAAGPGLQRWVENYWVLGWDLPPGTAHASQVLPHPACTLSVERGNPRPETQGQPVVLTGVVTRRFDVALTGQAWVLGVKFRPGGLASLTGQSARPWRDAVLPARAAVPDRVIDRLEQVGPDLAGKECVALAEDALASLVAPDHPNDDRYDRLLTVLDDMLTDRSIVQVTQLEDRHALSSRGLQRLFHHYVGVGPKWVLARYRMHDAVSALDGGWTGSLTDLAHAHGWYDQAHFIRDFTALVGVPPSQYRSRRV</sequence>
<protein>
    <submittedName>
        <fullName evidence="5">AraC family transcriptional regulator</fullName>
    </submittedName>
</protein>
<dbReference type="InterPro" id="IPR009057">
    <property type="entry name" value="Homeodomain-like_sf"/>
</dbReference>
<dbReference type="Pfam" id="PF12833">
    <property type="entry name" value="HTH_18"/>
    <property type="match status" value="1"/>
</dbReference>
<feature type="domain" description="HTH araC/xylS-type" evidence="4">
    <location>
        <begin position="180"/>
        <end position="281"/>
    </location>
</feature>
<dbReference type="RefSeq" id="WP_221632682.1">
    <property type="nucleotide sequence ID" value="NZ_BAAAKX010000010.1"/>
</dbReference>
<proteinExistence type="predicted"/>
<name>A0A542Z9S2_9MICO</name>
<dbReference type="PANTHER" id="PTHR46796">
    <property type="entry name" value="HTH-TYPE TRANSCRIPTIONAL ACTIVATOR RHAS-RELATED"/>
    <property type="match status" value="1"/>
</dbReference>
<dbReference type="Gene3D" id="1.10.10.60">
    <property type="entry name" value="Homeodomain-like"/>
    <property type="match status" value="1"/>
</dbReference>
<dbReference type="Pfam" id="PF20240">
    <property type="entry name" value="DUF6597"/>
    <property type="match status" value="1"/>
</dbReference>
<evidence type="ECO:0000256" key="1">
    <source>
        <dbReference type="ARBA" id="ARBA00023015"/>
    </source>
</evidence>
<accession>A0A542Z9S2</accession>
<evidence type="ECO:0000256" key="2">
    <source>
        <dbReference type="ARBA" id="ARBA00023125"/>
    </source>
</evidence>
<dbReference type="InterPro" id="IPR018060">
    <property type="entry name" value="HTH_AraC"/>
</dbReference>